<evidence type="ECO:0000313" key="3">
    <source>
        <dbReference type="Proteomes" id="UP000586976"/>
    </source>
</evidence>
<name>A0A7W2D063_9ACTN</name>
<comment type="caution">
    <text evidence="2">The sequence shown here is derived from an EMBL/GenBank/DDBJ whole genome shotgun (WGS) entry which is preliminary data.</text>
</comment>
<reference evidence="2 3" key="1">
    <citation type="submission" date="2020-07" db="EMBL/GenBank/DDBJ databases">
        <title>Streptomyces isolated from Indian soil.</title>
        <authorList>
            <person name="Mandal S."/>
            <person name="Maiti P.K."/>
        </authorList>
    </citation>
    <scope>NUCLEOTIDE SEQUENCE [LARGE SCALE GENOMIC DNA]</scope>
    <source>
        <strain evidence="2 3">PSKA54</strain>
    </source>
</reference>
<feature type="region of interest" description="Disordered" evidence="1">
    <location>
        <begin position="16"/>
        <end position="72"/>
    </location>
</feature>
<accession>A0A7W2D063</accession>
<feature type="compositionally biased region" description="Polar residues" evidence="1">
    <location>
        <begin position="28"/>
        <end position="42"/>
    </location>
</feature>
<dbReference type="EMBL" id="JACEQY010000011">
    <property type="protein sequence ID" value="MBA4862284.1"/>
    <property type="molecule type" value="Genomic_DNA"/>
</dbReference>
<proteinExistence type="predicted"/>
<evidence type="ECO:0000313" key="2">
    <source>
        <dbReference type="EMBL" id="MBA4862284.1"/>
    </source>
</evidence>
<dbReference type="RefSeq" id="WP_181864142.1">
    <property type="nucleotide sequence ID" value="NZ_JACEQY010000011.1"/>
</dbReference>
<protein>
    <recommendedName>
        <fullName evidence="4">Septum formation-related domain-containing protein</fullName>
    </recommendedName>
</protein>
<evidence type="ECO:0000256" key="1">
    <source>
        <dbReference type="SAM" id="MobiDB-lite"/>
    </source>
</evidence>
<keyword evidence="3" id="KW-1185">Reference proteome</keyword>
<organism evidence="2 3">
    <name type="scientific">Streptomyces himalayensis subsp. aureolus</name>
    <dbReference type="NCBI Taxonomy" id="2758039"/>
    <lineage>
        <taxon>Bacteria</taxon>
        <taxon>Bacillati</taxon>
        <taxon>Actinomycetota</taxon>
        <taxon>Actinomycetes</taxon>
        <taxon>Kitasatosporales</taxon>
        <taxon>Streptomycetaceae</taxon>
        <taxon>Streptomyces</taxon>
        <taxon>Streptomyces himalayensis</taxon>
    </lineage>
</organism>
<evidence type="ECO:0008006" key="4">
    <source>
        <dbReference type="Google" id="ProtNLM"/>
    </source>
</evidence>
<dbReference type="AlphaFoldDB" id="A0A7W2D063"/>
<sequence>MLVALGIVAAVVLLAGGGDDSPDRKTPAESNTARTPTPSLSVPSELPTRIPTEVPSPPSDFPSDIESLTPSAVGDDVPYYMLSAGDCFDADDARPGQAAKRSCRRPHDAEVVKVAELNGTYATDGALKKAATELCDEPLAAKAKKQPAGSVRGTLVQYPDTTGYELGIDKVACSLAADDGTGDRKLTKPLV</sequence>
<dbReference type="Proteomes" id="UP000586976">
    <property type="component" value="Unassembled WGS sequence"/>
</dbReference>
<gene>
    <name evidence="2" type="ORF">H1V43_12975</name>
</gene>